<dbReference type="EMBL" id="VDMD01000005">
    <property type="protein sequence ID" value="TRM65267.1"/>
    <property type="molecule type" value="Genomic_DNA"/>
</dbReference>
<dbReference type="GO" id="GO:0003887">
    <property type="term" value="F:DNA-directed DNA polymerase activity"/>
    <property type="evidence" value="ECO:0007669"/>
    <property type="project" value="UniProtKB-KW"/>
</dbReference>
<dbReference type="EC" id="2.7.7.7" evidence="2"/>
<keyword evidence="4" id="KW-0548">Nucleotidyltransferase</keyword>
<evidence type="ECO:0000259" key="11">
    <source>
        <dbReference type="Pfam" id="PF03104"/>
    </source>
</evidence>
<dbReference type="InterPro" id="IPR036397">
    <property type="entry name" value="RNaseH_sf"/>
</dbReference>
<keyword evidence="3" id="KW-0808">Transferase</keyword>
<dbReference type="FunFam" id="3.30.420.10:FF:000004">
    <property type="entry name" value="DNA polymerase"/>
    <property type="match status" value="1"/>
</dbReference>
<dbReference type="OrthoDB" id="2414538at2759"/>
<keyword evidence="6" id="KW-0239">DNA-directed DNA polymerase</keyword>
<name>A0A550CKG7_9AGAR</name>
<evidence type="ECO:0000313" key="13">
    <source>
        <dbReference type="Proteomes" id="UP000320762"/>
    </source>
</evidence>
<dbReference type="Gene3D" id="3.30.342.10">
    <property type="entry name" value="DNA Polymerase, chain B, domain 1"/>
    <property type="match status" value="1"/>
</dbReference>
<evidence type="ECO:0000256" key="5">
    <source>
        <dbReference type="ARBA" id="ARBA00022705"/>
    </source>
</evidence>
<dbReference type="GO" id="GO:0000166">
    <property type="term" value="F:nucleotide binding"/>
    <property type="evidence" value="ECO:0007669"/>
    <property type="project" value="InterPro"/>
</dbReference>
<keyword evidence="7" id="KW-0238">DNA-binding</keyword>
<comment type="catalytic activity">
    <reaction evidence="9">
        <text>DNA(n) + a 2'-deoxyribonucleoside 5'-triphosphate = DNA(n+1) + diphosphate</text>
        <dbReference type="Rhea" id="RHEA:22508"/>
        <dbReference type="Rhea" id="RHEA-COMP:17339"/>
        <dbReference type="Rhea" id="RHEA-COMP:17340"/>
        <dbReference type="ChEBI" id="CHEBI:33019"/>
        <dbReference type="ChEBI" id="CHEBI:61560"/>
        <dbReference type="ChEBI" id="CHEBI:173112"/>
        <dbReference type="EC" id="2.7.7.7"/>
    </reaction>
</comment>
<evidence type="ECO:0000256" key="10">
    <source>
        <dbReference type="SAM" id="MobiDB-lite"/>
    </source>
</evidence>
<dbReference type="Proteomes" id="UP000320762">
    <property type="component" value="Unassembled WGS sequence"/>
</dbReference>
<reference evidence="12 13" key="1">
    <citation type="journal article" date="2019" name="New Phytol.">
        <title>Comparative genomics reveals unique wood-decay strategies and fruiting body development in the Schizophyllaceae.</title>
        <authorList>
            <person name="Almasi E."/>
            <person name="Sahu N."/>
            <person name="Krizsan K."/>
            <person name="Balint B."/>
            <person name="Kovacs G.M."/>
            <person name="Kiss B."/>
            <person name="Cseklye J."/>
            <person name="Drula E."/>
            <person name="Henrissat B."/>
            <person name="Nagy I."/>
            <person name="Chovatia M."/>
            <person name="Adam C."/>
            <person name="LaButti K."/>
            <person name="Lipzen A."/>
            <person name="Riley R."/>
            <person name="Grigoriev I.V."/>
            <person name="Nagy L.G."/>
        </authorList>
    </citation>
    <scope>NUCLEOTIDE SEQUENCE [LARGE SCALE GENOMIC DNA]</scope>
    <source>
        <strain evidence="12 13">NL-1724</strain>
    </source>
</reference>
<comment type="caution">
    <text evidence="12">The sequence shown here is derived from an EMBL/GenBank/DDBJ whole genome shotgun (WGS) entry which is preliminary data.</text>
</comment>
<organism evidence="12 13">
    <name type="scientific">Schizophyllum amplum</name>
    <dbReference type="NCBI Taxonomy" id="97359"/>
    <lineage>
        <taxon>Eukaryota</taxon>
        <taxon>Fungi</taxon>
        <taxon>Dikarya</taxon>
        <taxon>Basidiomycota</taxon>
        <taxon>Agaricomycotina</taxon>
        <taxon>Agaricomycetes</taxon>
        <taxon>Agaricomycetidae</taxon>
        <taxon>Agaricales</taxon>
        <taxon>Schizophyllaceae</taxon>
        <taxon>Schizophyllum</taxon>
    </lineage>
</organism>
<dbReference type="GO" id="GO:0006297">
    <property type="term" value="P:nucleotide-excision repair, DNA gap filling"/>
    <property type="evidence" value="ECO:0007669"/>
    <property type="project" value="TreeGrafter"/>
</dbReference>
<dbReference type="GO" id="GO:0043625">
    <property type="term" value="C:delta DNA polymerase complex"/>
    <property type="evidence" value="ECO:0007669"/>
    <property type="project" value="TreeGrafter"/>
</dbReference>
<dbReference type="GO" id="GO:0006287">
    <property type="term" value="P:base-excision repair, gap-filling"/>
    <property type="evidence" value="ECO:0007669"/>
    <property type="project" value="TreeGrafter"/>
</dbReference>
<keyword evidence="13" id="KW-1185">Reference proteome</keyword>
<sequence length="517" mass="58927">MPKENIPLTRPRPEDSEMEPAAKKRKLEPSQPFSASQPGMPSFAEVLERLKDESADGVGAEGGADAWARPALPPIDEKNDAIVFQQIDVEEEIDRNSGTTILRMFGVTDAGHSVLAIITDFLPYFYVAQPRGFTEDDLNSFKNYLNNITGHTVRNIEIVKKRSLWGYMGDAVSPFIKLTITEPKSLPRCRGVFERGECDFNNLFPLGDPVKTYESNIAYTLRFMIDTHVLGMNWIEIPAGKYSLVKDDRKKSQCQIEVNIRYDAFISHPPDGKWQRIAPLRILSFDIECAGRQGIFPEAKVDPVIQIANMVTRQGEQQPFVRNVFTLNSCAHIVGSQVLSYKTEKEMLMKWRDFVEEVDPDVVIGYNISNFDFPYLMDRAGSLKLDRFPFLGRLRNKQTVVKDTHFSSKAYGQRDSKDTPLDGRLQLDILQFMQREHKLRSYSLNSVCAQFLGEQKEDVHHSIITELQNGTDESRRRLAVYCLKDAYLPQRLLDKLMCFETGVVSQFDLGPKPHVML</sequence>
<dbReference type="CDD" id="cd05777">
    <property type="entry name" value="DNA_polB_delta_exo"/>
    <property type="match status" value="1"/>
</dbReference>
<dbReference type="AlphaFoldDB" id="A0A550CKG7"/>
<evidence type="ECO:0000256" key="7">
    <source>
        <dbReference type="ARBA" id="ARBA00023125"/>
    </source>
</evidence>
<feature type="region of interest" description="Disordered" evidence="10">
    <location>
        <begin position="1"/>
        <end position="50"/>
    </location>
</feature>
<evidence type="ECO:0000256" key="1">
    <source>
        <dbReference type="ARBA" id="ARBA00005755"/>
    </source>
</evidence>
<dbReference type="PANTHER" id="PTHR10322">
    <property type="entry name" value="DNA POLYMERASE CATALYTIC SUBUNIT"/>
    <property type="match status" value="1"/>
</dbReference>
<dbReference type="GO" id="GO:0003677">
    <property type="term" value="F:DNA binding"/>
    <property type="evidence" value="ECO:0007669"/>
    <property type="project" value="UniProtKB-KW"/>
</dbReference>
<dbReference type="InterPro" id="IPR006133">
    <property type="entry name" value="DNA-dir_DNA_pol_B_exonuc"/>
</dbReference>
<dbReference type="STRING" id="97359.A0A550CKG7"/>
<evidence type="ECO:0000256" key="8">
    <source>
        <dbReference type="ARBA" id="ARBA00024411"/>
    </source>
</evidence>
<evidence type="ECO:0000256" key="9">
    <source>
        <dbReference type="ARBA" id="ARBA00049244"/>
    </source>
</evidence>
<dbReference type="Gene3D" id="3.30.420.10">
    <property type="entry name" value="Ribonuclease H-like superfamily/Ribonuclease H"/>
    <property type="match status" value="1"/>
</dbReference>
<feature type="domain" description="DNA-directed DNA polymerase family B exonuclease" evidence="11">
    <location>
        <begin position="211"/>
        <end position="447"/>
    </location>
</feature>
<dbReference type="GO" id="GO:0008296">
    <property type="term" value="F:3'-5'-DNA exonuclease activity"/>
    <property type="evidence" value="ECO:0007669"/>
    <property type="project" value="TreeGrafter"/>
</dbReference>
<evidence type="ECO:0000256" key="6">
    <source>
        <dbReference type="ARBA" id="ARBA00022932"/>
    </source>
</evidence>
<evidence type="ECO:0000313" key="12">
    <source>
        <dbReference type="EMBL" id="TRM65267.1"/>
    </source>
</evidence>
<evidence type="ECO:0000256" key="2">
    <source>
        <dbReference type="ARBA" id="ARBA00012417"/>
    </source>
</evidence>
<dbReference type="SMART" id="SM00486">
    <property type="entry name" value="POLBc"/>
    <property type="match status" value="1"/>
</dbReference>
<evidence type="ECO:0000256" key="4">
    <source>
        <dbReference type="ARBA" id="ARBA00022695"/>
    </source>
</evidence>
<comment type="similarity">
    <text evidence="1">Belongs to the DNA polymerase type-B family.</text>
</comment>
<proteinExistence type="inferred from homology"/>
<dbReference type="InterPro" id="IPR006172">
    <property type="entry name" value="DNA-dir_DNA_pol_B"/>
</dbReference>
<dbReference type="SUPFAM" id="SSF53098">
    <property type="entry name" value="Ribonuclease H-like"/>
    <property type="match status" value="1"/>
</dbReference>
<dbReference type="InterPro" id="IPR050240">
    <property type="entry name" value="DNA_pol_type-B"/>
</dbReference>
<keyword evidence="5" id="KW-0235">DNA replication</keyword>
<evidence type="ECO:0000256" key="3">
    <source>
        <dbReference type="ARBA" id="ARBA00022679"/>
    </source>
</evidence>
<dbReference type="InterPro" id="IPR012337">
    <property type="entry name" value="RNaseH-like_sf"/>
</dbReference>
<accession>A0A550CKG7</accession>
<gene>
    <name evidence="12" type="ORF">BD626DRAFT_567193</name>
</gene>
<protein>
    <recommendedName>
        <fullName evidence="8">DNA polymerase delta catalytic subunit</fullName>
        <ecNumber evidence="2">2.7.7.7</ecNumber>
    </recommendedName>
</protein>
<dbReference type="Pfam" id="PF03104">
    <property type="entry name" value="DNA_pol_B_exo1"/>
    <property type="match status" value="1"/>
</dbReference>
<dbReference type="GO" id="GO:0045004">
    <property type="term" value="P:DNA replication proofreading"/>
    <property type="evidence" value="ECO:0007669"/>
    <property type="project" value="TreeGrafter"/>
</dbReference>
<dbReference type="PANTHER" id="PTHR10322:SF23">
    <property type="entry name" value="DNA POLYMERASE DELTA CATALYTIC SUBUNIT"/>
    <property type="match status" value="1"/>
</dbReference>